<evidence type="ECO:0000313" key="4">
    <source>
        <dbReference type="Proteomes" id="UP001651050"/>
    </source>
</evidence>
<dbReference type="Gene3D" id="3.10.129.10">
    <property type="entry name" value="Hotdog Thioesterase"/>
    <property type="match status" value="1"/>
</dbReference>
<dbReference type="EMBL" id="JALQCY010000002">
    <property type="protein sequence ID" value="MCK9793786.1"/>
    <property type="molecule type" value="Genomic_DNA"/>
</dbReference>
<protein>
    <submittedName>
        <fullName evidence="3">Acyl-CoA thioesterase</fullName>
    </submittedName>
</protein>
<proteinExistence type="inferred from homology"/>
<dbReference type="InterPro" id="IPR029069">
    <property type="entry name" value="HotDog_dom_sf"/>
</dbReference>
<comment type="caution">
    <text evidence="3">The sequence shown here is derived from an EMBL/GenBank/DDBJ whole genome shotgun (WGS) entry which is preliminary data.</text>
</comment>
<dbReference type="Proteomes" id="UP001651050">
    <property type="component" value="Unassembled WGS sequence"/>
</dbReference>
<evidence type="ECO:0000256" key="2">
    <source>
        <dbReference type="ARBA" id="ARBA00022801"/>
    </source>
</evidence>
<comment type="similarity">
    <text evidence="1">Belongs to the 4-hydroxybenzoyl-CoA thioesterase family.</text>
</comment>
<dbReference type="Pfam" id="PF13279">
    <property type="entry name" value="4HBT_2"/>
    <property type="match status" value="1"/>
</dbReference>
<organism evidence="3 4">
    <name type="scientific">Isoptericola peretonis</name>
    <dbReference type="NCBI Taxonomy" id="2918523"/>
    <lineage>
        <taxon>Bacteria</taxon>
        <taxon>Bacillati</taxon>
        <taxon>Actinomycetota</taxon>
        <taxon>Actinomycetes</taxon>
        <taxon>Micrococcales</taxon>
        <taxon>Promicromonosporaceae</taxon>
        <taxon>Isoptericola</taxon>
    </lineage>
</organism>
<dbReference type="SUPFAM" id="SSF54637">
    <property type="entry name" value="Thioesterase/thiol ester dehydrase-isomerase"/>
    <property type="match status" value="1"/>
</dbReference>
<accession>A0ABT0J2S3</accession>
<sequence>MPTPTTTSRPAPARARHPFPLRWNDNDQYGHVNNTVYYEAMDTAVNAWMIARGGLDPAGDVIGLCVASSCEFRESASYPEALEVAIGVGKLGRTSLTWDLHILRASDDGAVTDGDGAAPIAVGRFTHVFVDATTRRPVPVPDGLRAAVAPLVLEPPALEPGPGAH</sequence>
<reference evidence="3 4" key="1">
    <citation type="submission" date="2022-02" db="EMBL/GenBank/DDBJ databases">
        <title>The car tank lid bacteriome: a reservoir of bacteria with potential in bioremediation of fuel.</title>
        <authorList>
            <person name="Vidal-Verdu A."/>
            <person name="Gomez-Martinez D."/>
            <person name="Latorre-Perez A."/>
            <person name="Pereto J."/>
            <person name="Porcar M."/>
        </authorList>
    </citation>
    <scope>NUCLEOTIDE SEQUENCE [LARGE SCALE GENOMIC DNA]</scope>
    <source>
        <strain evidence="3 4">4D.3</strain>
    </source>
</reference>
<dbReference type="InterPro" id="IPR050563">
    <property type="entry name" value="4-hydroxybenzoyl-CoA_TE"/>
</dbReference>
<evidence type="ECO:0000256" key="1">
    <source>
        <dbReference type="ARBA" id="ARBA00005953"/>
    </source>
</evidence>
<keyword evidence="2" id="KW-0378">Hydrolase</keyword>
<dbReference type="PANTHER" id="PTHR31793:SF27">
    <property type="entry name" value="NOVEL THIOESTERASE SUPERFAMILY DOMAIN AND SAPOSIN A-TYPE DOMAIN CONTAINING PROTEIN (0610012H03RIK)"/>
    <property type="match status" value="1"/>
</dbReference>
<dbReference type="PANTHER" id="PTHR31793">
    <property type="entry name" value="4-HYDROXYBENZOYL-COA THIOESTERASE FAMILY MEMBER"/>
    <property type="match status" value="1"/>
</dbReference>
<dbReference type="CDD" id="cd00586">
    <property type="entry name" value="4HBT"/>
    <property type="match status" value="1"/>
</dbReference>
<name>A0ABT0J2S3_9MICO</name>
<dbReference type="RefSeq" id="WP_416343618.1">
    <property type="nucleotide sequence ID" value="NZ_JALQCY010000002.1"/>
</dbReference>
<keyword evidence="4" id="KW-1185">Reference proteome</keyword>
<evidence type="ECO:0000313" key="3">
    <source>
        <dbReference type="EMBL" id="MCK9793786.1"/>
    </source>
</evidence>
<gene>
    <name evidence="3" type="ORF">M1843_08525</name>
</gene>